<dbReference type="InterPro" id="IPR036514">
    <property type="entry name" value="SGNH_hydro_sf"/>
</dbReference>
<feature type="chain" id="PRO_5004834017" description="SGNH hydrolase-type esterase domain-containing protein" evidence="2">
    <location>
        <begin position="25"/>
        <end position="353"/>
    </location>
</feature>
<evidence type="ECO:0008006" key="5">
    <source>
        <dbReference type="Google" id="ProtNLM"/>
    </source>
</evidence>
<dbReference type="InterPro" id="IPR001087">
    <property type="entry name" value="GDSL"/>
</dbReference>
<dbReference type="RefSeq" id="XP_007837194.1">
    <property type="nucleotide sequence ID" value="XM_007839003.1"/>
</dbReference>
<dbReference type="PANTHER" id="PTHR45648">
    <property type="entry name" value="GDSL LIPASE/ACYLHYDROLASE FAMILY PROTEIN (AFU_ORTHOLOGUE AFUA_4G14700)"/>
    <property type="match status" value="1"/>
</dbReference>
<dbReference type="Gene3D" id="3.40.50.1110">
    <property type="entry name" value="SGNH hydrolase"/>
    <property type="match status" value="1"/>
</dbReference>
<keyword evidence="4" id="KW-1185">Reference proteome</keyword>
<dbReference type="Proteomes" id="UP000030651">
    <property type="component" value="Unassembled WGS sequence"/>
</dbReference>
<dbReference type="AlphaFoldDB" id="W3WWY6"/>
<dbReference type="eggNOG" id="ENOG502S09J">
    <property type="taxonomic scope" value="Eukaryota"/>
</dbReference>
<dbReference type="CDD" id="cd01846">
    <property type="entry name" value="fatty_acyltransferase_like"/>
    <property type="match status" value="1"/>
</dbReference>
<feature type="signal peptide" evidence="2">
    <location>
        <begin position="1"/>
        <end position="24"/>
    </location>
</feature>
<evidence type="ECO:0000256" key="2">
    <source>
        <dbReference type="SAM" id="SignalP"/>
    </source>
</evidence>
<dbReference type="STRING" id="1229662.W3WWY6"/>
<evidence type="ECO:0000313" key="4">
    <source>
        <dbReference type="Proteomes" id="UP000030651"/>
    </source>
</evidence>
<name>W3WWY6_PESFW</name>
<dbReference type="HOGENOM" id="CLU_015101_4_0_1"/>
<dbReference type="OMA" id="HGHQNYS"/>
<dbReference type="SUPFAM" id="SSF52266">
    <property type="entry name" value="SGNH hydrolase"/>
    <property type="match status" value="1"/>
</dbReference>
<keyword evidence="1" id="KW-0378">Hydrolase</keyword>
<dbReference type="GO" id="GO:0016788">
    <property type="term" value="F:hydrolase activity, acting on ester bonds"/>
    <property type="evidence" value="ECO:0007669"/>
    <property type="project" value="InterPro"/>
</dbReference>
<dbReference type="InterPro" id="IPR051058">
    <property type="entry name" value="GDSL_Est/Lipase"/>
</dbReference>
<gene>
    <name evidence="3" type="ORF">PFICI_10422</name>
</gene>
<protein>
    <recommendedName>
        <fullName evidence="5">SGNH hydrolase-type esterase domain-containing protein</fullName>
    </recommendedName>
</protein>
<accession>W3WWY6</accession>
<dbReference type="EMBL" id="KI912115">
    <property type="protein sequence ID" value="ETS78360.1"/>
    <property type="molecule type" value="Genomic_DNA"/>
</dbReference>
<dbReference type="OrthoDB" id="1600564at2759"/>
<dbReference type="PANTHER" id="PTHR45648:SF85">
    <property type="entry name" value="A, PUTATIVE (AFU_ORTHOLOGUE AFUA_2G10760)-RELATED"/>
    <property type="match status" value="1"/>
</dbReference>
<dbReference type="PROSITE" id="PS51257">
    <property type="entry name" value="PROKAR_LIPOPROTEIN"/>
    <property type="match status" value="1"/>
</dbReference>
<dbReference type="KEGG" id="pfy:PFICI_10422"/>
<dbReference type="Pfam" id="PF00657">
    <property type="entry name" value="Lipase_GDSL"/>
    <property type="match status" value="1"/>
</dbReference>
<evidence type="ECO:0000256" key="1">
    <source>
        <dbReference type="ARBA" id="ARBA00022801"/>
    </source>
</evidence>
<keyword evidence="2" id="KW-0732">Signal</keyword>
<dbReference type="InParanoid" id="W3WWY6"/>
<reference evidence="4" key="1">
    <citation type="journal article" date="2015" name="BMC Genomics">
        <title>Genomic and transcriptomic analysis of the endophytic fungus Pestalotiopsis fici reveals its lifestyle and high potential for synthesis of natural products.</title>
        <authorList>
            <person name="Wang X."/>
            <person name="Zhang X."/>
            <person name="Liu L."/>
            <person name="Xiang M."/>
            <person name="Wang W."/>
            <person name="Sun X."/>
            <person name="Che Y."/>
            <person name="Guo L."/>
            <person name="Liu G."/>
            <person name="Guo L."/>
            <person name="Wang C."/>
            <person name="Yin W.B."/>
            <person name="Stadler M."/>
            <person name="Zhang X."/>
            <person name="Liu X."/>
        </authorList>
    </citation>
    <scope>NUCLEOTIDE SEQUENCE [LARGE SCALE GENOMIC DNA]</scope>
    <source>
        <strain evidence="4">W106-1 / CGMCC3.15140</strain>
    </source>
</reference>
<dbReference type="GeneID" id="19275435"/>
<sequence>MTSSKSRATLFSLAIINGFGLISAGCVPREQSQFNWDDIEYLIAFGDSYTFVQGTYGYPNFSFIGDYLPGDLAFTPEELLSDKIVQNFTGTAEGGPNWVEYLTGCAIEPGEHFPSDCDIQLWDFAYAGADISEEFLPVHHNETTPFVNQTAQFLTWGEPVLGPLIADKRAQVLVAVWIGINDINDSQTKKPENVTFEDFWQAEIDAVFEQSIQPLFDAGYRNFLFVNLPPLDRTAANQVRETPVPSKAQVDLWDGILANRTVEFSESHHAAKAMVYDANTFLNGVLDDPAPWGITNLTYCSAYMQLEVLTDPGKFGCLPLEEYFWYNSGHMASHTHEIMTQDLLGFLESQSDV</sequence>
<proteinExistence type="predicted"/>
<organism evidence="3 4">
    <name type="scientific">Pestalotiopsis fici (strain W106-1 / CGMCC3.15140)</name>
    <dbReference type="NCBI Taxonomy" id="1229662"/>
    <lineage>
        <taxon>Eukaryota</taxon>
        <taxon>Fungi</taxon>
        <taxon>Dikarya</taxon>
        <taxon>Ascomycota</taxon>
        <taxon>Pezizomycotina</taxon>
        <taxon>Sordariomycetes</taxon>
        <taxon>Xylariomycetidae</taxon>
        <taxon>Amphisphaeriales</taxon>
        <taxon>Sporocadaceae</taxon>
        <taxon>Pestalotiopsis</taxon>
    </lineage>
</organism>
<evidence type="ECO:0000313" key="3">
    <source>
        <dbReference type="EMBL" id="ETS78360.1"/>
    </source>
</evidence>